<dbReference type="AlphaFoldDB" id="A0A0F0LDK0"/>
<dbReference type="EMBL" id="JYIX01000039">
    <property type="protein sequence ID" value="KJL31193.1"/>
    <property type="molecule type" value="Genomic_DNA"/>
</dbReference>
<evidence type="ECO:0000313" key="1">
    <source>
        <dbReference type="EMBL" id="KJL31193.1"/>
    </source>
</evidence>
<evidence type="ECO:0000313" key="2">
    <source>
        <dbReference type="Proteomes" id="UP000033740"/>
    </source>
</evidence>
<dbReference type="Proteomes" id="UP000033740">
    <property type="component" value="Unassembled WGS sequence"/>
</dbReference>
<dbReference type="RefSeq" id="WP_045273367.1">
    <property type="nucleotide sequence ID" value="NZ_JYIX01000039.1"/>
</dbReference>
<dbReference type="PROSITE" id="PS51318">
    <property type="entry name" value="TAT"/>
    <property type="match status" value="1"/>
</dbReference>
<sequence>MTENLPARDVSRRAIVKGAAWSVPLIAVAAATPLAAASETAPEANYAEVTATANPKVGTNPNFKIQGQYTDGANYVDGALKAGTLVTFTFANGATAASYSGLSGLSFVSGDPATGGPVIFQVTSTTTSQVKVTFNNVAPVGGAIIAEVLGGTGTATITA</sequence>
<organism evidence="1 2">
    <name type="scientific">Microbacterium azadirachtae</name>
    <dbReference type="NCBI Taxonomy" id="582680"/>
    <lineage>
        <taxon>Bacteria</taxon>
        <taxon>Bacillati</taxon>
        <taxon>Actinomycetota</taxon>
        <taxon>Actinomycetes</taxon>
        <taxon>Micrococcales</taxon>
        <taxon>Microbacteriaceae</taxon>
        <taxon>Microbacterium</taxon>
    </lineage>
</organism>
<name>A0A0F0LDK0_9MICO</name>
<reference evidence="1 2" key="1">
    <citation type="submission" date="2015-02" db="EMBL/GenBank/DDBJ databases">
        <title>Draft genome sequences of ten Microbacterium spp. with emphasis on heavy metal contaminated environments.</title>
        <authorList>
            <person name="Corretto E."/>
        </authorList>
    </citation>
    <scope>NUCLEOTIDE SEQUENCE [LARGE SCALE GENOMIC DNA]</scope>
    <source>
        <strain evidence="1 2">ARN176</strain>
    </source>
</reference>
<dbReference type="InterPro" id="IPR006311">
    <property type="entry name" value="TAT_signal"/>
</dbReference>
<gene>
    <name evidence="1" type="ORF">RS86_03309</name>
</gene>
<proteinExistence type="predicted"/>
<dbReference type="STRING" id="582680.RS86_03309"/>
<protein>
    <submittedName>
        <fullName evidence="1">Uncharacterized protein</fullName>
    </submittedName>
</protein>
<comment type="caution">
    <text evidence="1">The sequence shown here is derived from an EMBL/GenBank/DDBJ whole genome shotgun (WGS) entry which is preliminary data.</text>
</comment>
<accession>A0A0F0LDK0</accession>
<dbReference type="PATRIC" id="fig|582680.6.peg.3393"/>
<keyword evidence="2" id="KW-1185">Reference proteome</keyword>